<proteinExistence type="predicted"/>
<protein>
    <recommendedName>
        <fullName evidence="1">DUF8091 domain-containing protein</fullName>
    </recommendedName>
</protein>
<dbReference type="RefSeq" id="WP_146569100.1">
    <property type="nucleotide sequence ID" value="NZ_SIHJ01000010.1"/>
</dbReference>
<sequence>METSLHQQLKAHYAGDDGEVEVRLGRYRIDVVRDDRLIEIQHGGLAAIRDKVRSLCKQHRVLVVKPIVATKTLIKCKQKGGRVVSRRRSPKRGELLDLFDELVHFTRAFPHRNLTLEAAMVEVEEWRYPGHGKRRRWRKNDFVVEDQKLVDVVRVHRLQSRQDLLGLLPADLPQPFNTAQLAEGLGKPRWVAQRIAYCLREMGAAKPVGKQGNAILYKTIRRQPASAASRKRAG</sequence>
<name>A0A5C5UUH7_9BACT</name>
<dbReference type="AlphaFoldDB" id="A0A5C5UUH7"/>
<reference evidence="2 3" key="1">
    <citation type="submission" date="2019-02" db="EMBL/GenBank/DDBJ databases">
        <title>Deep-cultivation of Planctomycetes and their phenomic and genomic characterization uncovers novel biology.</title>
        <authorList>
            <person name="Wiegand S."/>
            <person name="Jogler M."/>
            <person name="Boedeker C."/>
            <person name="Pinto D."/>
            <person name="Vollmers J."/>
            <person name="Rivas-Marin E."/>
            <person name="Kohn T."/>
            <person name="Peeters S.H."/>
            <person name="Heuer A."/>
            <person name="Rast P."/>
            <person name="Oberbeckmann S."/>
            <person name="Bunk B."/>
            <person name="Jeske O."/>
            <person name="Meyerdierks A."/>
            <person name="Storesund J.E."/>
            <person name="Kallscheuer N."/>
            <person name="Luecker S."/>
            <person name="Lage O.M."/>
            <person name="Pohl T."/>
            <person name="Merkel B.J."/>
            <person name="Hornburger P."/>
            <person name="Mueller R.-W."/>
            <person name="Bruemmer F."/>
            <person name="Labrenz M."/>
            <person name="Spormann A.M."/>
            <person name="Op Den Camp H."/>
            <person name="Overmann J."/>
            <person name="Amann R."/>
            <person name="Jetten M.S.M."/>
            <person name="Mascher T."/>
            <person name="Medema M.H."/>
            <person name="Devos D.P."/>
            <person name="Kaster A.-K."/>
            <person name="Ovreas L."/>
            <person name="Rohde M."/>
            <person name="Galperin M.Y."/>
            <person name="Jogler C."/>
        </authorList>
    </citation>
    <scope>NUCLEOTIDE SEQUENCE [LARGE SCALE GENOMIC DNA]</scope>
    <source>
        <strain evidence="2 3">KOR34</strain>
    </source>
</reference>
<feature type="domain" description="DUF8091" evidence="1">
    <location>
        <begin position="3"/>
        <end position="158"/>
    </location>
</feature>
<evidence type="ECO:0000313" key="3">
    <source>
        <dbReference type="Proteomes" id="UP000316714"/>
    </source>
</evidence>
<dbReference type="Proteomes" id="UP000316714">
    <property type="component" value="Unassembled WGS sequence"/>
</dbReference>
<comment type="caution">
    <text evidence="2">The sequence shown here is derived from an EMBL/GenBank/DDBJ whole genome shotgun (WGS) entry which is preliminary data.</text>
</comment>
<keyword evidence="3" id="KW-1185">Reference proteome</keyword>
<evidence type="ECO:0000259" key="1">
    <source>
        <dbReference type="Pfam" id="PF26351"/>
    </source>
</evidence>
<dbReference type="OrthoDB" id="287760at2"/>
<organism evidence="2 3">
    <name type="scientific">Posidoniimonas corsicana</name>
    <dbReference type="NCBI Taxonomy" id="1938618"/>
    <lineage>
        <taxon>Bacteria</taxon>
        <taxon>Pseudomonadati</taxon>
        <taxon>Planctomycetota</taxon>
        <taxon>Planctomycetia</taxon>
        <taxon>Pirellulales</taxon>
        <taxon>Lacipirellulaceae</taxon>
        <taxon>Posidoniimonas</taxon>
    </lineage>
</organism>
<dbReference type="InterPro" id="IPR058404">
    <property type="entry name" value="DUF8091"/>
</dbReference>
<accession>A0A5C5UUH7</accession>
<dbReference type="EMBL" id="SIHJ01000010">
    <property type="protein sequence ID" value="TWT29243.1"/>
    <property type="molecule type" value="Genomic_DNA"/>
</dbReference>
<dbReference type="Pfam" id="PF26351">
    <property type="entry name" value="DUF8091"/>
    <property type="match status" value="1"/>
</dbReference>
<gene>
    <name evidence="2" type="ORF">KOR34_52980</name>
</gene>
<evidence type="ECO:0000313" key="2">
    <source>
        <dbReference type="EMBL" id="TWT29243.1"/>
    </source>
</evidence>